<dbReference type="GO" id="GO:0016747">
    <property type="term" value="F:acyltransferase activity, transferring groups other than amino-acyl groups"/>
    <property type="evidence" value="ECO:0007669"/>
    <property type="project" value="InterPro"/>
</dbReference>
<dbReference type="AlphaFoldDB" id="A0A9Y2I964"/>
<dbReference type="Gene3D" id="3.40.630.30">
    <property type="match status" value="1"/>
</dbReference>
<evidence type="ECO:0000259" key="1">
    <source>
        <dbReference type="PROSITE" id="PS51186"/>
    </source>
</evidence>
<sequence length="260" mass="27544">MDDPLLAAYDTEVRAAELTTAEPGTTLLRDGPVARIVGARRGQVVGLPDLGVTGAALAVLIERQVRFFGARGEVFEWKTRAHDRPAELPDRLLAAGFAAEETETVLIAPLSAIAASAPPSSDALVREATGARDLRRIAELTAAVFGGDEQAVARELLARASEDHGTTVHVVAESDGRLVSAARLELVPGTTFAGLWGGATLPEFRGRGLYRALVAHRVAAARSRGVRYLQVDALPPSRPILERLGFTAVTTTTPYVRNPG</sequence>
<gene>
    <name evidence="2" type="ORF">QRX50_32190</name>
</gene>
<dbReference type="RefSeq" id="WP_285966872.1">
    <property type="nucleotide sequence ID" value="NZ_CP127294.1"/>
</dbReference>
<accession>A0A9Y2I964</accession>
<name>A0A9Y2I964_9PSEU</name>
<dbReference type="Proteomes" id="UP001236014">
    <property type="component" value="Chromosome"/>
</dbReference>
<keyword evidence="2" id="KW-0808">Transferase</keyword>
<dbReference type="EC" id="2.3.1.-" evidence="2"/>
<reference evidence="2 3" key="1">
    <citation type="submission" date="2023-06" db="EMBL/GenBank/DDBJ databases">
        <authorList>
            <person name="Oyuntsetseg B."/>
            <person name="Kim S.B."/>
        </authorList>
    </citation>
    <scope>NUCLEOTIDE SEQUENCE [LARGE SCALE GENOMIC DNA]</scope>
    <source>
        <strain evidence="2 3">2-15</strain>
    </source>
</reference>
<keyword evidence="2" id="KW-0012">Acyltransferase</keyword>
<dbReference type="InterPro" id="IPR000182">
    <property type="entry name" value="GNAT_dom"/>
</dbReference>
<evidence type="ECO:0000313" key="2">
    <source>
        <dbReference type="EMBL" id="WIX76115.1"/>
    </source>
</evidence>
<dbReference type="Pfam" id="PF00583">
    <property type="entry name" value="Acetyltransf_1"/>
    <property type="match status" value="1"/>
</dbReference>
<keyword evidence="3" id="KW-1185">Reference proteome</keyword>
<dbReference type="EMBL" id="CP127294">
    <property type="protein sequence ID" value="WIX76115.1"/>
    <property type="molecule type" value="Genomic_DNA"/>
</dbReference>
<protein>
    <submittedName>
        <fullName evidence="2">GNAT family N-acetyltransferase</fullName>
        <ecNumber evidence="2">2.3.1.-</ecNumber>
    </submittedName>
</protein>
<dbReference type="SUPFAM" id="SSF55729">
    <property type="entry name" value="Acyl-CoA N-acyltransferases (Nat)"/>
    <property type="match status" value="1"/>
</dbReference>
<evidence type="ECO:0000313" key="3">
    <source>
        <dbReference type="Proteomes" id="UP001236014"/>
    </source>
</evidence>
<dbReference type="InterPro" id="IPR016181">
    <property type="entry name" value="Acyl_CoA_acyltransferase"/>
</dbReference>
<organism evidence="2 3">
    <name type="scientific">Amycolatopsis carbonis</name>
    <dbReference type="NCBI Taxonomy" id="715471"/>
    <lineage>
        <taxon>Bacteria</taxon>
        <taxon>Bacillati</taxon>
        <taxon>Actinomycetota</taxon>
        <taxon>Actinomycetes</taxon>
        <taxon>Pseudonocardiales</taxon>
        <taxon>Pseudonocardiaceae</taxon>
        <taxon>Amycolatopsis</taxon>
    </lineage>
</organism>
<dbReference type="KEGG" id="acab:QRX50_32190"/>
<dbReference type="PROSITE" id="PS51186">
    <property type="entry name" value="GNAT"/>
    <property type="match status" value="1"/>
</dbReference>
<proteinExistence type="predicted"/>
<feature type="domain" description="N-acetyltransferase" evidence="1">
    <location>
        <begin position="123"/>
        <end position="260"/>
    </location>
</feature>
<dbReference type="CDD" id="cd04301">
    <property type="entry name" value="NAT_SF"/>
    <property type="match status" value="1"/>
</dbReference>